<dbReference type="Gene3D" id="1.20.1050.10">
    <property type="match status" value="1"/>
</dbReference>
<dbReference type="PANTHER" id="PTHR44051:SF2">
    <property type="entry name" value="HYPOTHETICAL GLUTATHIONE S-TRANSFERASE LIKE PROTEIN"/>
    <property type="match status" value="1"/>
</dbReference>
<sequence>MSGMQDEITLYGNANSGHAYKVALMLAVSGVVHDYQAIDIDQPHGQRPEPFRSLARFGQVPLLVHNGEPYAQSDAILCHLAQHTGGFGAESASRMARVHEWLFWEANRLGMCLPQLRWARSFAPQEYPAGAVDWLQGRFDADIARLEAELADGRAFIIDELPTAADFSLCGYLFWADAAKVALPPHVIAWLQRIRALPNWQSPESLLGPLRT</sequence>
<dbReference type="SFLD" id="SFLDS00019">
    <property type="entry name" value="Glutathione_Transferase_(cytos"/>
    <property type="match status" value="1"/>
</dbReference>
<dbReference type="PROSITE" id="PS50405">
    <property type="entry name" value="GST_CTER"/>
    <property type="match status" value="1"/>
</dbReference>
<dbReference type="InterPro" id="IPR036282">
    <property type="entry name" value="Glutathione-S-Trfase_C_sf"/>
</dbReference>
<dbReference type="RefSeq" id="WP_342829392.1">
    <property type="nucleotide sequence ID" value="NZ_JBANDC010000006.1"/>
</dbReference>
<organism evidence="3 4">
    <name type="scientific">Collimonas rhizosphaerae</name>
    <dbReference type="NCBI Taxonomy" id="3126357"/>
    <lineage>
        <taxon>Bacteria</taxon>
        <taxon>Pseudomonadati</taxon>
        <taxon>Pseudomonadota</taxon>
        <taxon>Betaproteobacteria</taxon>
        <taxon>Burkholderiales</taxon>
        <taxon>Oxalobacteraceae</taxon>
        <taxon>Collimonas</taxon>
    </lineage>
</organism>
<reference evidence="3 4" key="1">
    <citation type="submission" date="2024-02" db="EMBL/GenBank/DDBJ databases">
        <title>Draft genome sequence of Collimonas sp. strain H4R21, an effective mineral-weathering bacterial strain isolated from the beech rhizosphere.</title>
        <authorList>
            <person name="Morin E."/>
            <person name="Uroz S."/>
            <person name="Leveau J.H.J."/>
            <person name="Kumar R."/>
            <person name="Rey M.W."/>
            <person name="Pham J."/>
        </authorList>
    </citation>
    <scope>NUCLEOTIDE SEQUENCE [LARGE SCALE GENOMIC DNA]</scope>
    <source>
        <strain evidence="3 4">H4R21</strain>
    </source>
</reference>
<dbReference type="Pfam" id="PF13410">
    <property type="entry name" value="GST_C_2"/>
    <property type="match status" value="1"/>
</dbReference>
<dbReference type="Proteomes" id="UP001495910">
    <property type="component" value="Unassembled WGS sequence"/>
</dbReference>
<keyword evidence="4" id="KW-1185">Reference proteome</keyword>
<feature type="domain" description="GST C-terminal" evidence="2">
    <location>
        <begin position="91"/>
        <end position="212"/>
    </location>
</feature>
<evidence type="ECO:0000313" key="4">
    <source>
        <dbReference type="Proteomes" id="UP001495910"/>
    </source>
</evidence>
<evidence type="ECO:0000259" key="2">
    <source>
        <dbReference type="PROSITE" id="PS50405"/>
    </source>
</evidence>
<dbReference type="Pfam" id="PF13409">
    <property type="entry name" value="GST_N_2"/>
    <property type="match status" value="1"/>
</dbReference>
<protein>
    <submittedName>
        <fullName evidence="3">Glutathione S-transferase family protein</fullName>
    </submittedName>
</protein>
<dbReference type="PROSITE" id="PS50404">
    <property type="entry name" value="GST_NTER"/>
    <property type="match status" value="1"/>
</dbReference>
<evidence type="ECO:0000313" key="3">
    <source>
        <dbReference type="EMBL" id="MEM4987889.1"/>
    </source>
</evidence>
<dbReference type="SUPFAM" id="SSF47616">
    <property type="entry name" value="GST C-terminal domain-like"/>
    <property type="match status" value="1"/>
</dbReference>
<accession>A0ABU9PV51</accession>
<dbReference type="InterPro" id="IPR036249">
    <property type="entry name" value="Thioredoxin-like_sf"/>
</dbReference>
<gene>
    <name evidence="3" type="ORF">V8G57_10870</name>
</gene>
<name>A0ABU9PV51_9BURK</name>
<dbReference type="EMBL" id="JBANDC010000006">
    <property type="protein sequence ID" value="MEM4987889.1"/>
    <property type="molecule type" value="Genomic_DNA"/>
</dbReference>
<comment type="caution">
    <text evidence="3">The sequence shown here is derived from an EMBL/GenBank/DDBJ whole genome shotgun (WGS) entry which is preliminary data.</text>
</comment>
<dbReference type="InterPro" id="IPR040079">
    <property type="entry name" value="Glutathione_S-Trfase"/>
</dbReference>
<evidence type="ECO:0000259" key="1">
    <source>
        <dbReference type="PROSITE" id="PS50404"/>
    </source>
</evidence>
<dbReference type="SUPFAM" id="SSF52833">
    <property type="entry name" value="Thioredoxin-like"/>
    <property type="match status" value="1"/>
</dbReference>
<proteinExistence type="predicted"/>
<dbReference type="InterPro" id="IPR004045">
    <property type="entry name" value="Glutathione_S-Trfase_N"/>
</dbReference>
<dbReference type="InterPro" id="IPR010987">
    <property type="entry name" value="Glutathione-S-Trfase_C-like"/>
</dbReference>
<dbReference type="Gene3D" id="3.40.30.10">
    <property type="entry name" value="Glutaredoxin"/>
    <property type="match status" value="1"/>
</dbReference>
<feature type="domain" description="GST N-terminal" evidence="1">
    <location>
        <begin position="6"/>
        <end position="88"/>
    </location>
</feature>
<dbReference type="PANTHER" id="PTHR44051">
    <property type="entry name" value="GLUTATHIONE S-TRANSFERASE-RELATED"/>
    <property type="match status" value="1"/>
</dbReference>